<protein>
    <recommendedName>
        <fullName evidence="3">Protein kinase domain-containing protein</fullName>
    </recommendedName>
</protein>
<reference evidence="4" key="1">
    <citation type="submission" date="2022-11" db="EMBL/GenBank/DDBJ databases">
        <authorList>
            <person name="Morgan W.R."/>
            <person name="Tartar A."/>
        </authorList>
    </citation>
    <scope>NUCLEOTIDE SEQUENCE</scope>
    <source>
        <strain evidence="4">ARSEF 373</strain>
    </source>
</reference>
<keyword evidence="5" id="KW-1185">Reference proteome</keyword>
<dbReference type="Gene3D" id="1.10.510.10">
    <property type="entry name" value="Transferase(Phosphotransferase) domain 1"/>
    <property type="match status" value="1"/>
</dbReference>
<evidence type="ECO:0000256" key="2">
    <source>
        <dbReference type="SAM" id="MobiDB-lite"/>
    </source>
</evidence>
<evidence type="ECO:0000259" key="3">
    <source>
        <dbReference type="PROSITE" id="PS50011"/>
    </source>
</evidence>
<feature type="repeat" description="ARM" evidence="1">
    <location>
        <begin position="689"/>
        <end position="731"/>
    </location>
</feature>
<dbReference type="InterPro" id="IPR001245">
    <property type="entry name" value="Ser-Thr/Tyr_kinase_cat_dom"/>
</dbReference>
<feature type="region of interest" description="Disordered" evidence="2">
    <location>
        <begin position="485"/>
        <end position="511"/>
    </location>
</feature>
<comment type="caution">
    <text evidence="4">The sequence shown here is derived from an EMBL/GenBank/DDBJ whole genome shotgun (WGS) entry which is preliminary data.</text>
</comment>
<dbReference type="InterPro" id="IPR059179">
    <property type="entry name" value="MLKL-like_MCAfunc"/>
</dbReference>
<dbReference type="PROSITE" id="PS50176">
    <property type="entry name" value="ARM_REPEAT"/>
    <property type="match status" value="3"/>
</dbReference>
<dbReference type="PANTHER" id="PTHR46241:SF1">
    <property type="entry name" value="OUTER DYNEIN ARM-DOCKING COMPLEX SUBUNIT 2"/>
    <property type="match status" value="1"/>
</dbReference>
<dbReference type="GO" id="GO:0004672">
    <property type="term" value="F:protein kinase activity"/>
    <property type="evidence" value="ECO:0007669"/>
    <property type="project" value="InterPro"/>
</dbReference>
<dbReference type="EMBL" id="DAKRPA010000023">
    <property type="protein sequence ID" value="DBA03074.1"/>
    <property type="molecule type" value="Genomic_DNA"/>
</dbReference>
<dbReference type="SMART" id="SM00185">
    <property type="entry name" value="ARM"/>
    <property type="match status" value="7"/>
</dbReference>
<gene>
    <name evidence="4" type="ORF">N0F65_003321</name>
</gene>
<evidence type="ECO:0000256" key="1">
    <source>
        <dbReference type="PROSITE-ProRule" id="PRU00259"/>
    </source>
</evidence>
<dbReference type="CDD" id="cd21037">
    <property type="entry name" value="MLKL_NTD"/>
    <property type="match status" value="1"/>
</dbReference>
<dbReference type="Pfam" id="PF07714">
    <property type="entry name" value="PK_Tyr_Ser-Thr"/>
    <property type="match status" value="1"/>
</dbReference>
<dbReference type="InterPro" id="IPR011989">
    <property type="entry name" value="ARM-like"/>
</dbReference>
<dbReference type="SUPFAM" id="SSF56112">
    <property type="entry name" value="Protein kinase-like (PK-like)"/>
    <property type="match status" value="1"/>
</dbReference>
<sequence length="929" mass="101717">MSLNDAFSLLKTIYDVCQEVSDGQELVLRVHRRLQDLLDDMTQYEQRGVLLKSELLLKYKALAEDLLSFLRKYTRKNLIYRIYAQNSTCERIQRFHEDIDQFFKHFQLAMGAEIMDLKKRDDAWKDQFTQDMQRQRELLTTLAENPVFLLKELNTPQKQEEALMVWYKAGGKDGNKPVNSIADRAYDTLLRHSQGVTVTAPAAWFLHEAEIEIDDQPIACGAHGEVFLGIWNEHTRVVVKRLAKADERTRRDFRLEIQHWWQINHHQFILKMFGACDVSEPPFIVCEYALHGSLERFLLARPENARQMWRLLYETAQGLHFLHKNNVIHGDIKCNNILVGEDGHARLADFGLSFTRASSDVMSTKKQTGAARWKAAECMEGENPTIASDWYAFGMCILEAESGRVPWANVLEESVVIENVKCGKLPVRPSNVSDCAWELIQSLCVKDPEARLAGNDVLQRLRVLAPPTDNKPSAQIEVVTTLDDISLEPKQDSERSTSPTRSPSPTPSGYVSTAAGLQVQPLIDDLRNPIEKTRLEALVALECLCHDESHGRLIAETDGTAPLVNILCKGTTLEQQHAATILGRMCRNSEIRDGVVAAGAIPHLVTLATGDTASLRAAAMRALEEASTGSSVVIDQIIAAGGLSRRLAAQSLVAFLNKGTDAQRQSALWTILWQTASDTDSQVRIADAGGISPLVQLIANGSEIQREQAAGALGKIAAIAANRVHIAVAGGVPPLVELITNGTEKQKEYAARALCNMASGIDRNGAKIGELGAITPLVQLVVNGTARQKEHAAGALGNIGIIDKNRVKIAVAGGILPLVKLVANGTKKQKEQAARALGNIATGIDKNRVNIVVAGGIPPLLQLLTHGSKEGKQNAARALYVIAANPSAANALEKAGAIAVLKAAKGHTPFASEALKEIKASRGIFRKLF</sequence>
<dbReference type="InterPro" id="IPR011009">
    <property type="entry name" value="Kinase-like_dom_sf"/>
</dbReference>
<dbReference type="Proteomes" id="UP001146120">
    <property type="component" value="Unassembled WGS sequence"/>
</dbReference>
<dbReference type="Gene3D" id="1.25.10.10">
    <property type="entry name" value="Leucine-rich Repeat Variant"/>
    <property type="match status" value="3"/>
</dbReference>
<evidence type="ECO:0000313" key="5">
    <source>
        <dbReference type="Proteomes" id="UP001146120"/>
    </source>
</evidence>
<feature type="repeat" description="ARM" evidence="1">
    <location>
        <begin position="855"/>
        <end position="897"/>
    </location>
</feature>
<dbReference type="PROSITE" id="PS00108">
    <property type="entry name" value="PROTEIN_KINASE_ST"/>
    <property type="match status" value="1"/>
</dbReference>
<feature type="domain" description="Protein kinase" evidence="3">
    <location>
        <begin position="212"/>
        <end position="464"/>
    </location>
</feature>
<reference evidence="4" key="2">
    <citation type="journal article" date="2023" name="Microbiol Resour">
        <title>Decontamination and Annotation of the Draft Genome Sequence of the Oomycete Lagenidium giganteum ARSEF 373.</title>
        <authorList>
            <person name="Morgan W.R."/>
            <person name="Tartar A."/>
        </authorList>
    </citation>
    <scope>NUCLEOTIDE SEQUENCE</scope>
    <source>
        <strain evidence="4">ARSEF 373</strain>
    </source>
</reference>
<dbReference type="InterPro" id="IPR008271">
    <property type="entry name" value="Ser/Thr_kinase_AS"/>
</dbReference>
<organism evidence="4 5">
    <name type="scientific">Lagenidium giganteum</name>
    <dbReference type="NCBI Taxonomy" id="4803"/>
    <lineage>
        <taxon>Eukaryota</taxon>
        <taxon>Sar</taxon>
        <taxon>Stramenopiles</taxon>
        <taxon>Oomycota</taxon>
        <taxon>Peronosporomycetes</taxon>
        <taxon>Pythiales</taxon>
        <taxon>Pythiaceae</taxon>
    </lineage>
</organism>
<dbReference type="GO" id="GO:0007166">
    <property type="term" value="P:cell surface receptor signaling pathway"/>
    <property type="evidence" value="ECO:0007669"/>
    <property type="project" value="InterPro"/>
</dbReference>
<dbReference type="SUPFAM" id="SSF48371">
    <property type="entry name" value="ARM repeat"/>
    <property type="match status" value="1"/>
</dbReference>
<evidence type="ECO:0000313" key="4">
    <source>
        <dbReference type="EMBL" id="DBA03074.1"/>
    </source>
</evidence>
<dbReference type="InterPro" id="IPR016024">
    <property type="entry name" value="ARM-type_fold"/>
</dbReference>
<dbReference type="InterPro" id="IPR000719">
    <property type="entry name" value="Prot_kinase_dom"/>
</dbReference>
<dbReference type="SMART" id="SM00220">
    <property type="entry name" value="S_TKc"/>
    <property type="match status" value="1"/>
</dbReference>
<dbReference type="Gene3D" id="1.20.930.20">
    <property type="entry name" value="Adaptor protein Cbl, N-terminal domain"/>
    <property type="match status" value="1"/>
</dbReference>
<dbReference type="InterPro" id="IPR000225">
    <property type="entry name" value="Armadillo"/>
</dbReference>
<accession>A0AAV2ZCL5</accession>
<dbReference type="Pfam" id="PF00514">
    <property type="entry name" value="Arm"/>
    <property type="match status" value="3"/>
</dbReference>
<feature type="repeat" description="ARM" evidence="1">
    <location>
        <begin position="772"/>
        <end position="814"/>
    </location>
</feature>
<dbReference type="GO" id="GO:0005524">
    <property type="term" value="F:ATP binding"/>
    <property type="evidence" value="ECO:0007669"/>
    <property type="project" value="InterPro"/>
</dbReference>
<proteinExistence type="predicted"/>
<dbReference type="PANTHER" id="PTHR46241">
    <property type="entry name" value="ARMADILLO REPEAT-CONTAINING PROTEIN 4 ARMC4"/>
    <property type="match status" value="1"/>
</dbReference>
<dbReference type="AlphaFoldDB" id="A0AAV2ZCL5"/>
<name>A0AAV2ZCL5_9STRA</name>
<dbReference type="InterPro" id="IPR036537">
    <property type="entry name" value="Adaptor_Cbl_N_dom_sf"/>
</dbReference>
<dbReference type="PROSITE" id="PS50011">
    <property type="entry name" value="PROTEIN_KINASE_DOM"/>
    <property type="match status" value="1"/>
</dbReference>